<dbReference type="EMBL" id="JBHRTP010000008">
    <property type="protein sequence ID" value="MFC3107017.1"/>
    <property type="molecule type" value="Genomic_DNA"/>
</dbReference>
<evidence type="ECO:0000313" key="9">
    <source>
        <dbReference type="Proteomes" id="UP001595530"/>
    </source>
</evidence>
<organism evidence="8 9">
    <name type="scientific">Undibacterium arcticum</name>
    <dbReference type="NCBI Taxonomy" id="1762892"/>
    <lineage>
        <taxon>Bacteria</taxon>
        <taxon>Pseudomonadati</taxon>
        <taxon>Pseudomonadota</taxon>
        <taxon>Betaproteobacteria</taxon>
        <taxon>Burkholderiales</taxon>
        <taxon>Oxalobacteraceae</taxon>
        <taxon>Undibacterium</taxon>
    </lineage>
</organism>
<dbReference type="CDD" id="cd09170">
    <property type="entry name" value="PLDc_Nuc"/>
    <property type="match status" value="1"/>
</dbReference>
<dbReference type="PROSITE" id="PS50035">
    <property type="entry name" value="PLD"/>
    <property type="match status" value="1"/>
</dbReference>
<feature type="domain" description="PLD phosphodiesterase" evidence="7">
    <location>
        <begin position="128"/>
        <end position="159"/>
    </location>
</feature>
<dbReference type="InterPro" id="IPR051406">
    <property type="entry name" value="PLD_domain"/>
</dbReference>
<proteinExistence type="inferred from homology"/>
<comment type="catalytic activity">
    <reaction evidence="1">
        <text>a 1,2-diacyl-sn-glycero-3-phosphocholine + H2O = a 1,2-diacyl-sn-glycero-3-phosphate + choline + H(+)</text>
        <dbReference type="Rhea" id="RHEA:14445"/>
        <dbReference type="ChEBI" id="CHEBI:15354"/>
        <dbReference type="ChEBI" id="CHEBI:15377"/>
        <dbReference type="ChEBI" id="CHEBI:15378"/>
        <dbReference type="ChEBI" id="CHEBI:57643"/>
        <dbReference type="ChEBI" id="CHEBI:58608"/>
        <dbReference type="EC" id="3.1.4.4"/>
    </reaction>
</comment>
<keyword evidence="4" id="KW-0378">Hydrolase</keyword>
<dbReference type="InterPro" id="IPR001736">
    <property type="entry name" value="PLipase_D/transphosphatidylase"/>
</dbReference>
<evidence type="ECO:0000256" key="2">
    <source>
        <dbReference type="ARBA" id="ARBA00008664"/>
    </source>
</evidence>
<comment type="similarity">
    <text evidence="2">Belongs to the phospholipase D family.</text>
</comment>
<keyword evidence="9" id="KW-1185">Reference proteome</keyword>
<keyword evidence="5" id="KW-0442">Lipid degradation</keyword>
<protein>
    <recommendedName>
        <fullName evidence="3">phospholipase D</fullName>
        <ecNumber evidence="3">3.1.4.4</ecNumber>
    </recommendedName>
</protein>
<evidence type="ECO:0000256" key="3">
    <source>
        <dbReference type="ARBA" id="ARBA00012027"/>
    </source>
</evidence>
<keyword evidence="6" id="KW-0443">Lipid metabolism</keyword>
<gene>
    <name evidence="8" type="ORF">ACFOFO_03420</name>
</gene>
<sequence length="195" mass="21090">MSDSAAGRAWQATRWSLLALALLAARAYGFEAAQPAPPIAAQGTLQAAFAPWDDVEGLLVATIAGARQQVLVQAYLLTSKEIAASLIAAKRRGVDVRVMVDAEQYAKVPASKVLDLVAAGIPVWQETRYQNAHNKVVVIDPATAGATVITGSYNFTWSAQHKNAENVLIVRKNPALAAQYAQNWERQRQQATPWK</sequence>
<name>A0ABV7EW65_9BURK</name>
<evidence type="ECO:0000256" key="1">
    <source>
        <dbReference type="ARBA" id="ARBA00000798"/>
    </source>
</evidence>
<accession>A0ABV7EW65</accession>
<reference evidence="9" key="1">
    <citation type="journal article" date="2019" name="Int. J. Syst. Evol. Microbiol.">
        <title>The Global Catalogue of Microorganisms (GCM) 10K type strain sequencing project: providing services to taxonomists for standard genome sequencing and annotation.</title>
        <authorList>
            <consortium name="The Broad Institute Genomics Platform"/>
            <consortium name="The Broad Institute Genome Sequencing Center for Infectious Disease"/>
            <person name="Wu L."/>
            <person name="Ma J."/>
        </authorList>
    </citation>
    <scope>NUCLEOTIDE SEQUENCE [LARGE SCALE GENOMIC DNA]</scope>
    <source>
        <strain evidence="9">KCTC 42986</strain>
    </source>
</reference>
<dbReference type="SUPFAM" id="SSF56024">
    <property type="entry name" value="Phospholipase D/nuclease"/>
    <property type="match status" value="1"/>
</dbReference>
<dbReference type="PANTHER" id="PTHR43856:SF1">
    <property type="entry name" value="MITOCHONDRIAL CARDIOLIPIN HYDROLASE"/>
    <property type="match status" value="1"/>
</dbReference>
<dbReference type="Gene3D" id="3.30.870.10">
    <property type="entry name" value="Endonuclease Chain A"/>
    <property type="match status" value="1"/>
</dbReference>
<dbReference type="Proteomes" id="UP001595530">
    <property type="component" value="Unassembled WGS sequence"/>
</dbReference>
<comment type="caution">
    <text evidence="8">The sequence shown here is derived from an EMBL/GenBank/DDBJ whole genome shotgun (WGS) entry which is preliminary data.</text>
</comment>
<dbReference type="PANTHER" id="PTHR43856">
    <property type="entry name" value="CARDIOLIPIN HYDROLASE"/>
    <property type="match status" value="1"/>
</dbReference>
<dbReference type="Pfam" id="PF13091">
    <property type="entry name" value="PLDc_2"/>
    <property type="match status" value="1"/>
</dbReference>
<evidence type="ECO:0000256" key="5">
    <source>
        <dbReference type="ARBA" id="ARBA00022963"/>
    </source>
</evidence>
<dbReference type="RefSeq" id="WP_390326255.1">
    <property type="nucleotide sequence ID" value="NZ_JBHRTP010000008.1"/>
</dbReference>
<evidence type="ECO:0000256" key="6">
    <source>
        <dbReference type="ARBA" id="ARBA00023098"/>
    </source>
</evidence>
<evidence type="ECO:0000313" key="8">
    <source>
        <dbReference type="EMBL" id="MFC3107017.1"/>
    </source>
</evidence>
<evidence type="ECO:0000259" key="7">
    <source>
        <dbReference type="PROSITE" id="PS50035"/>
    </source>
</evidence>
<dbReference type="EC" id="3.1.4.4" evidence="3"/>
<dbReference type="InterPro" id="IPR025202">
    <property type="entry name" value="PLD-like_dom"/>
</dbReference>
<evidence type="ECO:0000256" key="4">
    <source>
        <dbReference type="ARBA" id="ARBA00022801"/>
    </source>
</evidence>